<organism evidence="1 2">
    <name type="scientific">Caligus rogercresseyi</name>
    <name type="common">Sea louse</name>
    <dbReference type="NCBI Taxonomy" id="217165"/>
    <lineage>
        <taxon>Eukaryota</taxon>
        <taxon>Metazoa</taxon>
        <taxon>Ecdysozoa</taxon>
        <taxon>Arthropoda</taxon>
        <taxon>Crustacea</taxon>
        <taxon>Multicrustacea</taxon>
        <taxon>Hexanauplia</taxon>
        <taxon>Copepoda</taxon>
        <taxon>Siphonostomatoida</taxon>
        <taxon>Caligidae</taxon>
        <taxon>Caligus</taxon>
    </lineage>
</organism>
<dbReference type="Proteomes" id="UP000595437">
    <property type="component" value="Chromosome 15"/>
</dbReference>
<gene>
    <name evidence="1" type="ORF">FKW44_021304</name>
</gene>
<accession>A0A7T8GR70</accession>
<sequence length="51" mass="5876">YKIESDGSSLLRNRRSLRPSMRTMNFLLKMNIATLINICFVPCTKKREAAS</sequence>
<feature type="non-terminal residue" evidence="1">
    <location>
        <position position="1"/>
    </location>
</feature>
<keyword evidence="2" id="KW-1185">Reference proteome</keyword>
<reference evidence="2" key="1">
    <citation type="submission" date="2021-01" db="EMBL/GenBank/DDBJ databases">
        <title>Caligus Genome Assembly.</title>
        <authorList>
            <person name="Gallardo-Escarate C."/>
        </authorList>
    </citation>
    <scope>NUCLEOTIDE SEQUENCE [LARGE SCALE GENOMIC DNA]</scope>
</reference>
<evidence type="ECO:0000313" key="2">
    <source>
        <dbReference type="Proteomes" id="UP000595437"/>
    </source>
</evidence>
<dbReference type="EMBL" id="CP045904">
    <property type="protein sequence ID" value="QQP36258.1"/>
    <property type="molecule type" value="Genomic_DNA"/>
</dbReference>
<proteinExistence type="predicted"/>
<dbReference type="AlphaFoldDB" id="A0A7T8GR70"/>
<protein>
    <submittedName>
        <fullName evidence="1">Uncharacterized protein</fullName>
    </submittedName>
</protein>
<evidence type="ECO:0000313" key="1">
    <source>
        <dbReference type="EMBL" id="QQP36258.1"/>
    </source>
</evidence>
<name>A0A7T8GR70_CALRO</name>